<proteinExistence type="predicted"/>
<keyword evidence="1" id="KW-0732">Signal</keyword>
<dbReference type="EMBL" id="SJPK01000006">
    <property type="protein sequence ID" value="TWT66113.1"/>
    <property type="molecule type" value="Genomic_DNA"/>
</dbReference>
<accession>A0A5C5XUP0</accession>
<dbReference type="SUPFAM" id="SSF49344">
    <property type="entry name" value="CBD9-like"/>
    <property type="match status" value="1"/>
</dbReference>
<dbReference type="Gene3D" id="2.60.40.1190">
    <property type="match status" value="1"/>
</dbReference>
<dbReference type="OrthoDB" id="2502471at2"/>
<dbReference type="AlphaFoldDB" id="A0A5C5XUP0"/>
<evidence type="ECO:0000313" key="2">
    <source>
        <dbReference type="EMBL" id="TWT66113.1"/>
    </source>
</evidence>
<name>A0A5C5XUP0_9BACT</name>
<evidence type="ECO:0000313" key="3">
    <source>
        <dbReference type="Proteomes" id="UP000318053"/>
    </source>
</evidence>
<keyword evidence="3" id="KW-1185">Reference proteome</keyword>
<comment type="caution">
    <text evidence="2">The sequence shown here is derived from an EMBL/GenBank/DDBJ whole genome shotgun (WGS) entry which is preliminary data.</text>
</comment>
<organism evidence="2 3">
    <name type="scientific">Allorhodopirellula solitaria</name>
    <dbReference type="NCBI Taxonomy" id="2527987"/>
    <lineage>
        <taxon>Bacteria</taxon>
        <taxon>Pseudomonadati</taxon>
        <taxon>Planctomycetota</taxon>
        <taxon>Planctomycetia</taxon>
        <taxon>Pirellulales</taxon>
        <taxon>Pirellulaceae</taxon>
        <taxon>Allorhodopirellula</taxon>
    </lineage>
</organism>
<dbReference type="Gene3D" id="3.20.20.80">
    <property type="entry name" value="Glycosidases"/>
    <property type="match status" value="1"/>
</dbReference>
<sequence precursor="true">MSVLAHRAPSRFQFAVVATLLLASTVAAQSTPPPALYGSDALGRAMPTPAEVRPFRSDRYVGLFYFAWLQGIAAEDISLILKNNPDAMSTNASPPWGSKNSFHFWGEPLFGYYRSDDPWIIRRHADLLSDAGVDFLVLDTTNALIYENVVAEMLKVFEQKRADGDHVPQLAFMVNSRAGRTAQRIYETFYRSGDHGDSWFSWQGKPLLICDPAKASPEVAEFFTLRSAHWPFELVNTHNAWHWEATYPQVYSYDQDPGHPEQISVSIGQNLDQQTGRVEMMSTGQARGRSFHDGGVDPRPHAFQYGLNFQEQWQRALELDPEVTFVTGWNEWVAMQLNTGEGGPPVFCDLFDVENSRDVEMMKGGYGDNYYMQLAANIRRFKGMSPEPAMGPHKTIDIDGAMDQWSDVEPSYRDPTGDTLPRDFPGCGDHHYRVTTGRNDFRLAKISEDAAHLYFYMQTRDPVTDSHDPNWMELFLDLDGSATVATHPNWEGFEVRIRGSVVEASTGGWDWQPIGDAQMRVDGNQMHIAVAKSLLRPIREAAESGSSIGFKWIDNSQSPGEIMDAYLNGDAAPGGRFQYRHRVHEAPVQKSGE</sequence>
<dbReference type="RefSeq" id="WP_146391926.1">
    <property type="nucleotide sequence ID" value="NZ_SJPK01000006.1"/>
</dbReference>
<protein>
    <submittedName>
        <fullName evidence="2">Uncharacterized protein</fullName>
    </submittedName>
</protein>
<gene>
    <name evidence="2" type="ORF">CA85_29770</name>
</gene>
<feature type="chain" id="PRO_5022755400" evidence="1">
    <location>
        <begin position="29"/>
        <end position="593"/>
    </location>
</feature>
<evidence type="ECO:0000256" key="1">
    <source>
        <dbReference type="SAM" id="SignalP"/>
    </source>
</evidence>
<reference evidence="2 3" key="1">
    <citation type="submission" date="2019-02" db="EMBL/GenBank/DDBJ databases">
        <title>Deep-cultivation of Planctomycetes and their phenomic and genomic characterization uncovers novel biology.</title>
        <authorList>
            <person name="Wiegand S."/>
            <person name="Jogler M."/>
            <person name="Boedeker C."/>
            <person name="Pinto D."/>
            <person name="Vollmers J."/>
            <person name="Rivas-Marin E."/>
            <person name="Kohn T."/>
            <person name="Peeters S.H."/>
            <person name="Heuer A."/>
            <person name="Rast P."/>
            <person name="Oberbeckmann S."/>
            <person name="Bunk B."/>
            <person name="Jeske O."/>
            <person name="Meyerdierks A."/>
            <person name="Storesund J.E."/>
            <person name="Kallscheuer N."/>
            <person name="Luecker S."/>
            <person name="Lage O.M."/>
            <person name="Pohl T."/>
            <person name="Merkel B.J."/>
            <person name="Hornburger P."/>
            <person name="Mueller R.-W."/>
            <person name="Bruemmer F."/>
            <person name="Labrenz M."/>
            <person name="Spormann A.M."/>
            <person name="Op Den Camp H."/>
            <person name="Overmann J."/>
            <person name="Amann R."/>
            <person name="Jetten M.S.M."/>
            <person name="Mascher T."/>
            <person name="Medema M.H."/>
            <person name="Devos D.P."/>
            <person name="Kaster A.-K."/>
            <person name="Ovreas L."/>
            <person name="Rohde M."/>
            <person name="Galperin M.Y."/>
            <person name="Jogler C."/>
        </authorList>
    </citation>
    <scope>NUCLEOTIDE SEQUENCE [LARGE SCALE GENOMIC DNA]</scope>
    <source>
        <strain evidence="2 3">CA85</strain>
    </source>
</reference>
<dbReference type="Proteomes" id="UP000318053">
    <property type="component" value="Unassembled WGS sequence"/>
</dbReference>
<feature type="signal peptide" evidence="1">
    <location>
        <begin position="1"/>
        <end position="28"/>
    </location>
</feature>